<name>A0ABD2XCH9_9HYME</name>
<evidence type="ECO:0000256" key="5">
    <source>
        <dbReference type="ARBA" id="ARBA00022473"/>
    </source>
</evidence>
<evidence type="ECO:0000256" key="14">
    <source>
        <dbReference type="SAM" id="MobiDB-lite"/>
    </source>
</evidence>
<keyword evidence="9 13" id="KW-0863">Zinc-finger</keyword>
<keyword evidence="17" id="KW-1185">Reference proteome</keyword>
<dbReference type="SUPFAM" id="SSF57667">
    <property type="entry name" value="beta-beta-alpha zinc fingers"/>
    <property type="match status" value="2"/>
</dbReference>
<keyword evidence="6" id="KW-0302">Gap protein</keyword>
<sequence length="733" mass="79877">MVAKEQQSQPLASQSPPAWASHTEHMMADSSEGGKQPQHHRRHETDALIADYYGSYSNSPQSQQSSNSLLTLSPRSSTSQASNPASLDFTKNMKYNDEHHESAAANVNIAALASLDSSGGGSKKASRVRKATPSKCVSSIAGAAAVAGNNGASNSMRSPSNLKCQLCLFATQNRLEFSQHLSTHCRNLDDIEPQEFTKLVMEQLSGNLGPADDLASPAKKINYNNNNNNNNISNNNNNSLDIPVYDQSGDELGLRVPRVQTNGKVKLFRCKQCPYVAIVKVDFWDHSRQHIKPEKLLTCPKCPFVTEYKHHLEYHLRNHFGSKPFKCEQCDYSCVNKSMLNSHLKSHSDVYQFRCNECNYATKYCHSLKLHLRKYNHTPSVVLNTDGTPNPLPIVDVYGTRRGPKTKSEDTTPPPQDIVSALLPVVVGKLQPARQQKQQQQQLQTPPPQQESAGAVAVPSPPQYNFSNSSPIRFDSPIGGGSAPPQLPMTPAASPKSPSIMPYIDQEDAATTIHLLASLGGGPASFNPYIAAAAMQAASSRVAELGGRAGLRSELDQLTKITNPAFLGSADMCSRVLTLTLNILGEGVKHAESRSSSSGNGYNKKVIVSSLDSSSSSTDTASSQEGAPLDLSKANNSKIRRDDEAPQDLTKSNNNARSNSCDDDYEEEEEEDQEDDADEEYDADEQSASELGAIVAKLCRHKPVMRSVHGSLAFLRQYLMFLRAAQLQSLGFM</sequence>
<dbReference type="GO" id="GO:0000977">
    <property type="term" value="F:RNA polymerase II transcription regulatory region sequence-specific DNA binding"/>
    <property type="evidence" value="ECO:0007669"/>
    <property type="project" value="UniProtKB-ARBA"/>
</dbReference>
<evidence type="ECO:0000256" key="1">
    <source>
        <dbReference type="ARBA" id="ARBA00003983"/>
    </source>
</evidence>
<organism evidence="16 17">
    <name type="scientific">Trichogramma kaykai</name>
    <dbReference type="NCBI Taxonomy" id="54128"/>
    <lineage>
        <taxon>Eukaryota</taxon>
        <taxon>Metazoa</taxon>
        <taxon>Ecdysozoa</taxon>
        <taxon>Arthropoda</taxon>
        <taxon>Hexapoda</taxon>
        <taxon>Insecta</taxon>
        <taxon>Pterygota</taxon>
        <taxon>Neoptera</taxon>
        <taxon>Endopterygota</taxon>
        <taxon>Hymenoptera</taxon>
        <taxon>Apocrita</taxon>
        <taxon>Proctotrupomorpha</taxon>
        <taxon>Chalcidoidea</taxon>
        <taxon>Trichogrammatidae</taxon>
        <taxon>Trichogramma</taxon>
    </lineage>
</organism>
<dbReference type="PROSITE" id="PS00028">
    <property type="entry name" value="ZINC_FINGER_C2H2_1"/>
    <property type="match status" value="1"/>
</dbReference>
<dbReference type="FunFam" id="3.30.160.60:FF:001482">
    <property type="entry name" value="Hunchback"/>
    <property type="match status" value="1"/>
</dbReference>
<evidence type="ECO:0000313" key="17">
    <source>
        <dbReference type="Proteomes" id="UP001627154"/>
    </source>
</evidence>
<evidence type="ECO:0000256" key="9">
    <source>
        <dbReference type="ARBA" id="ARBA00022771"/>
    </source>
</evidence>
<feature type="compositionally biased region" description="Polar residues" evidence="14">
    <location>
        <begin position="649"/>
        <end position="659"/>
    </location>
</feature>
<dbReference type="InterPro" id="IPR036236">
    <property type="entry name" value="Znf_C2H2_sf"/>
</dbReference>
<feature type="compositionally biased region" description="Acidic residues" evidence="14">
    <location>
        <begin position="661"/>
        <end position="687"/>
    </location>
</feature>
<dbReference type="GO" id="GO:0040034">
    <property type="term" value="P:regulation of development, heterochronic"/>
    <property type="evidence" value="ECO:0007669"/>
    <property type="project" value="UniProtKB-ARBA"/>
</dbReference>
<feature type="region of interest" description="Disordered" evidence="14">
    <location>
        <begin position="431"/>
        <end position="498"/>
    </location>
</feature>
<dbReference type="GO" id="GO:0000122">
    <property type="term" value="P:negative regulation of transcription by RNA polymerase II"/>
    <property type="evidence" value="ECO:0007669"/>
    <property type="project" value="UniProtKB-ARBA"/>
</dbReference>
<keyword evidence="7" id="KW-0479">Metal-binding</keyword>
<dbReference type="PANTHER" id="PTHR24392">
    <property type="entry name" value="ZINC FINGER PROTEIN"/>
    <property type="match status" value="1"/>
</dbReference>
<keyword evidence="5" id="KW-0217">Developmental protein</keyword>
<accession>A0ABD2XCH9</accession>
<dbReference type="EMBL" id="JBJJXI010000034">
    <property type="protein sequence ID" value="KAL3402553.1"/>
    <property type="molecule type" value="Genomic_DNA"/>
</dbReference>
<dbReference type="GO" id="GO:0008270">
    <property type="term" value="F:zinc ion binding"/>
    <property type="evidence" value="ECO:0007669"/>
    <property type="project" value="UniProtKB-KW"/>
</dbReference>
<feature type="domain" description="C2H2-type" evidence="15">
    <location>
        <begin position="353"/>
        <end position="378"/>
    </location>
</feature>
<dbReference type="PANTHER" id="PTHR24392:SF49">
    <property type="entry name" value="PROTEIN HUNCHBACK"/>
    <property type="match status" value="1"/>
</dbReference>
<evidence type="ECO:0000259" key="15">
    <source>
        <dbReference type="PROSITE" id="PS50157"/>
    </source>
</evidence>
<protein>
    <recommendedName>
        <fullName evidence="4">Protein hunchback</fullName>
    </recommendedName>
</protein>
<evidence type="ECO:0000256" key="12">
    <source>
        <dbReference type="ARBA" id="ARBA00023242"/>
    </source>
</evidence>
<reference evidence="16 17" key="1">
    <citation type="journal article" date="2024" name="bioRxiv">
        <title>A reference genome for Trichogramma kaykai: A tiny desert-dwelling parasitoid wasp with competing sex-ratio distorters.</title>
        <authorList>
            <person name="Culotta J."/>
            <person name="Lindsey A.R."/>
        </authorList>
    </citation>
    <scope>NUCLEOTIDE SEQUENCE [LARGE SCALE GENOMIC DNA]</scope>
    <source>
        <strain evidence="16 17">KSX58</strain>
    </source>
</reference>
<keyword evidence="10" id="KW-0862">Zinc</keyword>
<comment type="caution">
    <text evidence="16">The sequence shown here is derived from an EMBL/GenBank/DDBJ whole genome shotgun (WGS) entry which is preliminary data.</text>
</comment>
<dbReference type="FunFam" id="3.30.160.60:FF:001301">
    <property type="entry name" value="Blast:Protein hunchback"/>
    <property type="match status" value="1"/>
</dbReference>
<gene>
    <name evidence="16" type="ORF">TKK_004499</name>
</gene>
<feature type="region of interest" description="Disordered" evidence="14">
    <location>
        <begin position="612"/>
        <end position="687"/>
    </location>
</feature>
<evidence type="ECO:0000256" key="13">
    <source>
        <dbReference type="PROSITE-ProRule" id="PRU00042"/>
    </source>
</evidence>
<feature type="region of interest" description="Disordered" evidence="14">
    <location>
        <begin position="1"/>
        <end position="87"/>
    </location>
</feature>
<feature type="region of interest" description="Disordered" evidence="14">
    <location>
        <begin position="391"/>
        <end position="417"/>
    </location>
</feature>
<feature type="compositionally biased region" description="Low complexity" evidence="14">
    <location>
        <begin position="612"/>
        <end position="623"/>
    </location>
</feature>
<evidence type="ECO:0000256" key="7">
    <source>
        <dbReference type="ARBA" id="ARBA00022723"/>
    </source>
</evidence>
<evidence type="ECO:0000256" key="10">
    <source>
        <dbReference type="ARBA" id="ARBA00022833"/>
    </source>
</evidence>
<evidence type="ECO:0000313" key="16">
    <source>
        <dbReference type="EMBL" id="KAL3402553.1"/>
    </source>
</evidence>
<keyword evidence="8" id="KW-0677">Repeat</keyword>
<dbReference type="AlphaFoldDB" id="A0ABD2XCH9"/>
<dbReference type="Pfam" id="PF00096">
    <property type="entry name" value="zf-C2H2"/>
    <property type="match status" value="1"/>
</dbReference>
<feature type="compositionally biased region" description="Low complexity" evidence="14">
    <location>
        <begin position="52"/>
        <end position="79"/>
    </location>
</feature>
<keyword evidence="12" id="KW-0539">Nucleus</keyword>
<evidence type="ECO:0000256" key="6">
    <source>
        <dbReference type="ARBA" id="ARBA00022492"/>
    </source>
</evidence>
<dbReference type="Proteomes" id="UP001627154">
    <property type="component" value="Unassembled WGS sequence"/>
</dbReference>
<dbReference type="GO" id="GO:0035282">
    <property type="term" value="P:segmentation"/>
    <property type="evidence" value="ECO:0007669"/>
    <property type="project" value="UniProtKB-KW"/>
</dbReference>
<dbReference type="Gene3D" id="3.30.160.60">
    <property type="entry name" value="Classic Zinc Finger"/>
    <property type="match status" value="2"/>
</dbReference>
<keyword evidence="11" id="KW-0238">DNA-binding</keyword>
<dbReference type="GO" id="GO:0005634">
    <property type="term" value="C:nucleus"/>
    <property type="evidence" value="ECO:0007669"/>
    <property type="project" value="UniProtKB-SubCell"/>
</dbReference>
<evidence type="ECO:0000256" key="11">
    <source>
        <dbReference type="ARBA" id="ARBA00023125"/>
    </source>
</evidence>
<dbReference type="PROSITE" id="PS50157">
    <property type="entry name" value="ZINC_FINGER_C2H2_2"/>
    <property type="match status" value="3"/>
</dbReference>
<comment type="function">
    <text evidence="1">Gap class segmentation protein that controls development of head structures.</text>
</comment>
<comment type="similarity">
    <text evidence="3">Belongs to the hunchback C2H2-type zinc-finger protein family.</text>
</comment>
<evidence type="ECO:0000256" key="4">
    <source>
        <dbReference type="ARBA" id="ARBA00013638"/>
    </source>
</evidence>
<evidence type="ECO:0000256" key="2">
    <source>
        <dbReference type="ARBA" id="ARBA00004123"/>
    </source>
</evidence>
<evidence type="ECO:0000256" key="3">
    <source>
        <dbReference type="ARBA" id="ARBA00007746"/>
    </source>
</evidence>
<feature type="domain" description="C2H2-type" evidence="15">
    <location>
        <begin position="325"/>
        <end position="352"/>
    </location>
</feature>
<feature type="compositionally biased region" description="Low complexity" evidence="14">
    <location>
        <begin position="1"/>
        <end position="21"/>
    </location>
</feature>
<feature type="domain" description="C2H2-type" evidence="15">
    <location>
        <begin position="297"/>
        <end position="324"/>
    </location>
</feature>
<evidence type="ECO:0000256" key="8">
    <source>
        <dbReference type="ARBA" id="ARBA00022737"/>
    </source>
</evidence>
<proteinExistence type="inferred from homology"/>
<comment type="subcellular location">
    <subcellularLocation>
        <location evidence="2">Nucleus</location>
    </subcellularLocation>
</comment>
<dbReference type="SMART" id="SM00355">
    <property type="entry name" value="ZnF_C2H2"/>
    <property type="match status" value="5"/>
</dbReference>
<dbReference type="InterPro" id="IPR013087">
    <property type="entry name" value="Znf_C2H2_type"/>
</dbReference>
<feature type="compositionally biased region" description="Low complexity" evidence="14">
    <location>
        <begin position="431"/>
        <end position="444"/>
    </location>
</feature>